<evidence type="ECO:0000256" key="2">
    <source>
        <dbReference type="SAM" id="SignalP"/>
    </source>
</evidence>
<feature type="transmembrane region" description="Helical" evidence="1">
    <location>
        <begin position="240"/>
        <end position="259"/>
    </location>
</feature>
<protein>
    <submittedName>
        <fullName evidence="3">Uncharacterized protein</fullName>
    </submittedName>
</protein>
<keyword evidence="2" id="KW-0732">Signal</keyword>
<organism evidence="3">
    <name type="scientific">Fagus sylvatica</name>
    <name type="common">Beechnut</name>
    <dbReference type="NCBI Taxonomy" id="28930"/>
    <lineage>
        <taxon>Eukaryota</taxon>
        <taxon>Viridiplantae</taxon>
        <taxon>Streptophyta</taxon>
        <taxon>Embryophyta</taxon>
        <taxon>Tracheophyta</taxon>
        <taxon>Spermatophyta</taxon>
        <taxon>Magnoliopsida</taxon>
        <taxon>eudicotyledons</taxon>
        <taxon>Gunneridae</taxon>
        <taxon>Pentapetalae</taxon>
        <taxon>rosids</taxon>
        <taxon>fabids</taxon>
        <taxon>Fagales</taxon>
        <taxon>Fagaceae</taxon>
        <taxon>Fagus</taxon>
    </lineage>
</organism>
<gene>
    <name evidence="3" type="ORF">FSB_LOCUS34392</name>
</gene>
<feature type="transmembrane region" description="Helical" evidence="1">
    <location>
        <begin position="215"/>
        <end position="233"/>
    </location>
</feature>
<feature type="transmembrane region" description="Helical" evidence="1">
    <location>
        <begin position="279"/>
        <end position="301"/>
    </location>
</feature>
<keyword evidence="1" id="KW-1133">Transmembrane helix</keyword>
<keyword evidence="1" id="KW-0812">Transmembrane</keyword>
<name>A0A2N9H4I5_FAGSY</name>
<proteinExistence type="predicted"/>
<evidence type="ECO:0000313" key="3">
    <source>
        <dbReference type="EMBL" id="SPD06510.1"/>
    </source>
</evidence>
<evidence type="ECO:0000256" key="1">
    <source>
        <dbReference type="SAM" id="Phobius"/>
    </source>
</evidence>
<dbReference type="EMBL" id="OIVN01002792">
    <property type="protein sequence ID" value="SPD06510.1"/>
    <property type="molecule type" value="Genomic_DNA"/>
</dbReference>
<sequence>MTPSTTFILIFIFMMIHPSATSATNKWNETWSMHYSDLRWLEVLSIAISTVVGLTTMLFIAYQVYKRCCMQPQPHEAQDHVQLALPPPPAPPLPHTDFHSAGTCFFYGSSNYFYPHLHLHVIHPSATSASNKLNERWSMHFSDMGWLEALGIAISTVVGLTTMLFIAYQVYKRCCMQPQPHEAQDHVQLAPPPPPIPPLPRTDYHAAVKVVLSSYHFPDFIFSFSLDLFLCSLRDSRIDMALPTTFILIFIFMMIHPSATFATNKWNETWSMHYSDLRWLEALGIAISTVVGLTTMLFIAYQVYKRCCMQPQPHEAQDHVQLAPPPPLAQPLPRTDFHSVGDIFGITFCPICLDD</sequence>
<feature type="chain" id="PRO_5014763873" evidence="2">
    <location>
        <begin position="24"/>
        <end position="355"/>
    </location>
</feature>
<keyword evidence="1" id="KW-0472">Membrane</keyword>
<accession>A0A2N9H4I5</accession>
<feature type="signal peptide" evidence="2">
    <location>
        <begin position="1"/>
        <end position="23"/>
    </location>
</feature>
<feature type="transmembrane region" description="Helical" evidence="1">
    <location>
        <begin position="146"/>
        <end position="171"/>
    </location>
</feature>
<reference evidence="3" key="1">
    <citation type="submission" date="2018-02" db="EMBL/GenBank/DDBJ databases">
        <authorList>
            <person name="Cohen D.B."/>
            <person name="Kent A.D."/>
        </authorList>
    </citation>
    <scope>NUCLEOTIDE SEQUENCE</scope>
</reference>
<dbReference type="AlphaFoldDB" id="A0A2N9H4I5"/>
<feature type="transmembrane region" description="Helical" evidence="1">
    <location>
        <begin position="46"/>
        <end position="65"/>
    </location>
</feature>